<organism evidence="2 3">
    <name type="scientific">Carex littledalei</name>
    <dbReference type="NCBI Taxonomy" id="544730"/>
    <lineage>
        <taxon>Eukaryota</taxon>
        <taxon>Viridiplantae</taxon>
        <taxon>Streptophyta</taxon>
        <taxon>Embryophyta</taxon>
        <taxon>Tracheophyta</taxon>
        <taxon>Spermatophyta</taxon>
        <taxon>Magnoliopsida</taxon>
        <taxon>Liliopsida</taxon>
        <taxon>Poales</taxon>
        <taxon>Cyperaceae</taxon>
        <taxon>Cyperoideae</taxon>
        <taxon>Cariceae</taxon>
        <taxon>Carex</taxon>
        <taxon>Carex subgen. Euthyceras</taxon>
    </lineage>
</organism>
<dbReference type="AlphaFoldDB" id="A0A833QZM9"/>
<accession>A0A833QZM9</accession>
<dbReference type="SUPFAM" id="SSF53474">
    <property type="entry name" value="alpha/beta-Hydrolases"/>
    <property type="match status" value="1"/>
</dbReference>
<comment type="caution">
    <text evidence="2">The sequence shown here is derived from an EMBL/GenBank/DDBJ whole genome shotgun (WGS) entry which is preliminary data.</text>
</comment>
<reference evidence="2" key="1">
    <citation type="submission" date="2020-01" db="EMBL/GenBank/DDBJ databases">
        <title>Genome sequence of Kobresia littledalei, the first chromosome-level genome in the family Cyperaceae.</title>
        <authorList>
            <person name="Qu G."/>
        </authorList>
    </citation>
    <scope>NUCLEOTIDE SEQUENCE</scope>
    <source>
        <strain evidence="2">C.B.Clarke</strain>
        <tissue evidence="2">Leaf</tissue>
    </source>
</reference>
<dbReference type="PANTHER" id="PTHR23024:SF535">
    <property type="entry name" value="OS07G0162900 PROTEIN"/>
    <property type="match status" value="1"/>
</dbReference>
<dbReference type="InterPro" id="IPR013094">
    <property type="entry name" value="AB_hydrolase_3"/>
</dbReference>
<sequence length="202" mass="22919">MATPPLQIVEQCRGVLFVYSDGTIVRSANPSFTVPVLDDGSVEWKDVLFDPINNLSLRLYKPRHVTSKLPIFFYFHGGGFCIGSRTWPNCQNYCFRLAYWRLSLPLGANFDHPIGNPFGPDSPGLEPVEFEPTLVVVGEYDLLTDRSVDYARRLKQMGKPVEVAEFKDQQHGFFTINPWSESSAELMHMLRRFVEEVGARSG</sequence>
<evidence type="ECO:0000259" key="1">
    <source>
        <dbReference type="Pfam" id="PF07859"/>
    </source>
</evidence>
<protein>
    <submittedName>
        <fullName evidence="2">Putative carboxylesterase 15</fullName>
    </submittedName>
</protein>
<dbReference type="PANTHER" id="PTHR23024">
    <property type="entry name" value="ARYLACETAMIDE DEACETYLASE"/>
    <property type="match status" value="1"/>
</dbReference>
<dbReference type="OrthoDB" id="408631at2759"/>
<dbReference type="InterPro" id="IPR050466">
    <property type="entry name" value="Carboxylest/Gibb_receptor"/>
</dbReference>
<dbReference type="InterPro" id="IPR029058">
    <property type="entry name" value="AB_hydrolase_fold"/>
</dbReference>
<evidence type="ECO:0000313" key="2">
    <source>
        <dbReference type="EMBL" id="KAF3329852.1"/>
    </source>
</evidence>
<dbReference type="Gene3D" id="3.40.50.1820">
    <property type="entry name" value="alpha/beta hydrolase"/>
    <property type="match status" value="2"/>
</dbReference>
<keyword evidence="3" id="KW-1185">Reference proteome</keyword>
<proteinExistence type="predicted"/>
<dbReference type="Proteomes" id="UP000623129">
    <property type="component" value="Unassembled WGS sequence"/>
</dbReference>
<gene>
    <name evidence="2" type="ORF">FCM35_KLT05183</name>
</gene>
<feature type="domain" description="Alpha/beta hydrolase fold-3" evidence="1">
    <location>
        <begin position="98"/>
        <end position="174"/>
    </location>
</feature>
<evidence type="ECO:0000313" key="3">
    <source>
        <dbReference type="Proteomes" id="UP000623129"/>
    </source>
</evidence>
<dbReference type="GO" id="GO:0016787">
    <property type="term" value="F:hydrolase activity"/>
    <property type="evidence" value="ECO:0007669"/>
    <property type="project" value="InterPro"/>
</dbReference>
<dbReference type="EMBL" id="SWLB01000014">
    <property type="protein sequence ID" value="KAF3329852.1"/>
    <property type="molecule type" value="Genomic_DNA"/>
</dbReference>
<name>A0A833QZM9_9POAL</name>
<dbReference type="Pfam" id="PF07859">
    <property type="entry name" value="Abhydrolase_3"/>
    <property type="match status" value="1"/>
</dbReference>